<organism evidence="2 3">
    <name type="scientific">Rossellomorea aquimaris</name>
    <dbReference type="NCBI Taxonomy" id="189382"/>
    <lineage>
        <taxon>Bacteria</taxon>
        <taxon>Bacillati</taxon>
        <taxon>Bacillota</taxon>
        <taxon>Bacilli</taxon>
        <taxon>Bacillales</taxon>
        <taxon>Bacillaceae</taxon>
        <taxon>Rossellomorea</taxon>
    </lineage>
</organism>
<evidence type="ECO:0000313" key="3">
    <source>
        <dbReference type="Proteomes" id="UP000325054"/>
    </source>
</evidence>
<dbReference type="EMBL" id="VTEW01000018">
    <property type="protein sequence ID" value="TYS75123.1"/>
    <property type="molecule type" value="Genomic_DNA"/>
</dbReference>
<keyword evidence="1" id="KW-0472">Membrane</keyword>
<dbReference type="OrthoDB" id="2913376at2"/>
<gene>
    <name evidence="2" type="ORF">FZC80_18270</name>
</gene>
<evidence type="ECO:0000313" key="2">
    <source>
        <dbReference type="EMBL" id="TYS75123.1"/>
    </source>
</evidence>
<dbReference type="RefSeq" id="WP_148992764.1">
    <property type="nucleotide sequence ID" value="NZ_VTEW01000018.1"/>
</dbReference>
<reference evidence="2 3" key="1">
    <citation type="submission" date="2019-08" db="EMBL/GenBank/DDBJ databases">
        <title>Bacillus genomes from the desert of Cuatro Cienegas, Coahuila.</title>
        <authorList>
            <person name="Olmedo-Alvarez G."/>
        </authorList>
    </citation>
    <scope>NUCLEOTIDE SEQUENCE [LARGE SCALE GENOMIC DNA]</scope>
    <source>
        <strain evidence="2 3">CH451a_14T</strain>
    </source>
</reference>
<proteinExistence type="predicted"/>
<evidence type="ECO:0000256" key="1">
    <source>
        <dbReference type="SAM" id="Phobius"/>
    </source>
</evidence>
<comment type="caution">
    <text evidence="2">The sequence shown here is derived from an EMBL/GenBank/DDBJ whole genome shotgun (WGS) entry which is preliminary data.</text>
</comment>
<keyword evidence="1" id="KW-0812">Transmembrane</keyword>
<dbReference type="AlphaFoldDB" id="A0A5D4TH37"/>
<accession>A0A5D4TH37</accession>
<keyword evidence="1" id="KW-1133">Transmembrane helix</keyword>
<sequence length="72" mass="8247">MKKHLNIISIIIFGIVLMIYILFFNGTDLVPDEAFFPVMISGSVMGVVLSWFGPKEVQETSAYLEMLFFFYS</sequence>
<dbReference type="Proteomes" id="UP000325054">
    <property type="component" value="Unassembled WGS sequence"/>
</dbReference>
<feature type="transmembrane region" description="Helical" evidence="1">
    <location>
        <begin position="7"/>
        <end position="23"/>
    </location>
</feature>
<name>A0A5D4TH37_9BACI</name>
<feature type="transmembrane region" description="Helical" evidence="1">
    <location>
        <begin position="35"/>
        <end position="53"/>
    </location>
</feature>
<protein>
    <submittedName>
        <fullName evidence="2">Uncharacterized protein</fullName>
    </submittedName>
</protein>